<evidence type="ECO:0000256" key="7">
    <source>
        <dbReference type="ARBA" id="ARBA00022989"/>
    </source>
</evidence>
<dbReference type="GO" id="GO:0005743">
    <property type="term" value="C:mitochondrial inner membrane"/>
    <property type="evidence" value="ECO:0007669"/>
    <property type="project" value="UniProtKB-SubCell"/>
</dbReference>
<name>A0AA36DEN7_9BILA</name>
<evidence type="ECO:0000256" key="4">
    <source>
        <dbReference type="ARBA" id="ARBA00022692"/>
    </source>
</evidence>
<dbReference type="PANTHER" id="PTHR45678">
    <property type="entry name" value="MITOCHONDRIAL 2-OXODICARBOXYLATE CARRIER 1-RELATED"/>
    <property type="match status" value="1"/>
</dbReference>
<sequence>MAAPLLDEGPAPELESELFEVVERFSYKTKIFNAGFAGICGVSCVFPLDLIKTRLQNQNANSPIYRGITDCARKTWQRNGGSFFSRIGGFYQGASVNILLITPEKAIKLVANDYFRHQLATPGEKKLGALRGMLAGGLAGLFQVTVTTPMELLKIRMQQAEKRVSPAVILRQLLADRGFWGLYRGVAPTLARDVTFSVIYFPLFAKLDSMGPRKKDGSGDAVFYASSQLKIPVKT</sequence>
<keyword evidence="8" id="KW-0496">Mitochondrion</keyword>
<evidence type="ECO:0000256" key="1">
    <source>
        <dbReference type="ARBA" id="ARBA00004448"/>
    </source>
</evidence>
<evidence type="ECO:0000256" key="3">
    <source>
        <dbReference type="ARBA" id="ARBA00022448"/>
    </source>
</evidence>
<dbReference type="PRINTS" id="PR00926">
    <property type="entry name" value="MITOCARRIER"/>
</dbReference>
<keyword evidence="6" id="KW-0999">Mitochondrion inner membrane</keyword>
<feature type="repeat" description="Solcar" evidence="10">
    <location>
        <begin position="25"/>
        <end position="118"/>
    </location>
</feature>
<dbReference type="InterPro" id="IPR018108">
    <property type="entry name" value="MCP_transmembrane"/>
</dbReference>
<feature type="repeat" description="Solcar" evidence="10">
    <location>
        <begin position="127"/>
        <end position="210"/>
    </location>
</feature>
<keyword evidence="7" id="KW-1133">Transmembrane helix</keyword>
<comment type="similarity">
    <text evidence="2 11">Belongs to the mitochondrial carrier (TC 2.A.29) family.</text>
</comment>
<comment type="subcellular location">
    <subcellularLocation>
        <location evidence="1">Mitochondrion inner membrane</location>
        <topology evidence="1">Multi-pass membrane protein</topology>
    </subcellularLocation>
</comment>
<evidence type="ECO:0000256" key="5">
    <source>
        <dbReference type="ARBA" id="ARBA00022737"/>
    </source>
</evidence>
<gene>
    <name evidence="12" type="ORF">MSPICULIGERA_LOCUS23117</name>
</gene>
<dbReference type="GO" id="GO:0043490">
    <property type="term" value="P:malate-aspartate shuttle"/>
    <property type="evidence" value="ECO:0007669"/>
    <property type="project" value="TreeGrafter"/>
</dbReference>
<keyword evidence="4 10" id="KW-0812">Transmembrane</keyword>
<evidence type="ECO:0000256" key="2">
    <source>
        <dbReference type="ARBA" id="ARBA00006375"/>
    </source>
</evidence>
<dbReference type="Gene3D" id="1.50.40.10">
    <property type="entry name" value="Mitochondrial carrier domain"/>
    <property type="match status" value="1"/>
</dbReference>
<dbReference type="EMBL" id="CATQJA010002702">
    <property type="protein sequence ID" value="CAJ0585085.1"/>
    <property type="molecule type" value="Genomic_DNA"/>
</dbReference>
<comment type="caution">
    <text evidence="12">The sequence shown here is derived from an EMBL/GenBank/DDBJ whole genome shotgun (WGS) entry which is preliminary data.</text>
</comment>
<evidence type="ECO:0000256" key="9">
    <source>
        <dbReference type="ARBA" id="ARBA00023136"/>
    </source>
</evidence>
<evidence type="ECO:0000256" key="8">
    <source>
        <dbReference type="ARBA" id="ARBA00023128"/>
    </source>
</evidence>
<keyword evidence="9 10" id="KW-0472">Membrane</keyword>
<accession>A0AA36DEN7</accession>
<dbReference type="InterPro" id="IPR023395">
    <property type="entry name" value="MCP_dom_sf"/>
</dbReference>
<dbReference type="PANTHER" id="PTHR45678:SF5">
    <property type="entry name" value="AT03939P-RELATED"/>
    <property type="match status" value="1"/>
</dbReference>
<evidence type="ECO:0000313" key="12">
    <source>
        <dbReference type="EMBL" id="CAJ0585085.1"/>
    </source>
</evidence>
<dbReference type="AlphaFoldDB" id="A0AA36DEN7"/>
<evidence type="ECO:0000313" key="13">
    <source>
        <dbReference type="Proteomes" id="UP001177023"/>
    </source>
</evidence>
<dbReference type="GO" id="GO:0015183">
    <property type="term" value="F:L-aspartate transmembrane transporter activity"/>
    <property type="evidence" value="ECO:0007669"/>
    <property type="project" value="TreeGrafter"/>
</dbReference>
<dbReference type="GO" id="GO:0005313">
    <property type="term" value="F:L-glutamate transmembrane transporter activity"/>
    <property type="evidence" value="ECO:0007669"/>
    <property type="project" value="TreeGrafter"/>
</dbReference>
<evidence type="ECO:0000256" key="11">
    <source>
        <dbReference type="RuleBase" id="RU000488"/>
    </source>
</evidence>
<evidence type="ECO:0000256" key="10">
    <source>
        <dbReference type="PROSITE-ProRule" id="PRU00282"/>
    </source>
</evidence>
<keyword evidence="13" id="KW-1185">Reference proteome</keyword>
<dbReference type="SUPFAM" id="SSF103506">
    <property type="entry name" value="Mitochondrial carrier"/>
    <property type="match status" value="1"/>
</dbReference>
<dbReference type="InterPro" id="IPR051028">
    <property type="entry name" value="Mito_Solute_Carrier"/>
</dbReference>
<dbReference type="Proteomes" id="UP001177023">
    <property type="component" value="Unassembled WGS sequence"/>
</dbReference>
<evidence type="ECO:0000256" key="6">
    <source>
        <dbReference type="ARBA" id="ARBA00022792"/>
    </source>
</evidence>
<dbReference type="InterPro" id="IPR002067">
    <property type="entry name" value="MCP"/>
</dbReference>
<dbReference type="PROSITE" id="PS50920">
    <property type="entry name" value="SOLCAR"/>
    <property type="match status" value="2"/>
</dbReference>
<feature type="non-terminal residue" evidence="12">
    <location>
        <position position="1"/>
    </location>
</feature>
<dbReference type="Pfam" id="PF00153">
    <property type="entry name" value="Mito_carr"/>
    <property type="match status" value="2"/>
</dbReference>
<organism evidence="12 13">
    <name type="scientific">Mesorhabditis spiculigera</name>
    <dbReference type="NCBI Taxonomy" id="96644"/>
    <lineage>
        <taxon>Eukaryota</taxon>
        <taxon>Metazoa</taxon>
        <taxon>Ecdysozoa</taxon>
        <taxon>Nematoda</taxon>
        <taxon>Chromadorea</taxon>
        <taxon>Rhabditida</taxon>
        <taxon>Rhabditina</taxon>
        <taxon>Rhabditomorpha</taxon>
        <taxon>Rhabditoidea</taxon>
        <taxon>Rhabditidae</taxon>
        <taxon>Mesorhabditinae</taxon>
        <taxon>Mesorhabditis</taxon>
    </lineage>
</organism>
<keyword evidence="3 11" id="KW-0813">Transport</keyword>
<keyword evidence="5" id="KW-0677">Repeat</keyword>
<reference evidence="12" key="1">
    <citation type="submission" date="2023-06" db="EMBL/GenBank/DDBJ databases">
        <authorList>
            <person name="Delattre M."/>
        </authorList>
    </citation>
    <scope>NUCLEOTIDE SEQUENCE</scope>
    <source>
        <strain evidence="12">AF72</strain>
    </source>
</reference>
<proteinExistence type="inferred from homology"/>
<protein>
    <submittedName>
        <fullName evidence="12">Uncharacterized protein</fullName>
    </submittedName>
</protein>